<name>A0AAV8FMM6_9POAL</name>
<keyword evidence="5 8" id="KW-0694">RNA-binding</keyword>
<dbReference type="EMBL" id="JAMFTS010000002">
    <property type="protein sequence ID" value="KAJ4792939.1"/>
    <property type="molecule type" value="Genomic_DNA"/>
</dbReference>
<dbReference type="PANTHER" id="PTHR23079:SF1">
    <property type="entry name" value="RNA-DEPENDENT RNA POLYMERASE 1"/>
    <property type="match status" value="1"/>
</dbReference>
<dbReference type="Proteomes" id="UP001140206">
    <property type="component" value="Chromosome 2"/>
</dbReference>
<dbReference type="Pfam" id="PF26250">
    <property type="entry name" value="RRM_RdRP1_2"/>
    <property type="match status" value="1"/>
</dbReference>
<dbReference type="Pfam" id="PF24823">
    <property type="entry name" value="PH_RDR2"/>
    <property type="match status" value="1"/>
</dbReference>
<comment type="caution">
    <text evidence="14">The sequence shown here is derived from an EMBL/GenBank/DDBJ whole genome shotgun (WGS) entry which is preliminary data.</text>
</comment>
<dbReference type="AlphaFoldDB" id="A0AAV8FMM6"/>
<dbReference type="InterPro" id="IPR058751">
    <property type="entry name" value="RDRP_helical"/>
</dbReference>
<dbReference type="InterPro" id="IPR057596">
    <property type="entry name" value="RDRP_core"/>
</dbReference>
<evidence type="ECO:0000259" key="9">
    <source>
        <dbReference type="Pfam" id="PF05183"/>
    </source>
</evidence>
<keyword evidence="6 8" id="KW-0943">RNA-mediated gene silencing</keyword>
<dbReference type="PANTHER" id="PTHR23079">
    <property type="entry name" value="RNA-DEPENDENT RNA POLYMERASE"/>
    <property type="match status" value="1"/>
</dbReference>
<evidence type="ECO:0000259" key="13">
    <source>
        <dbReference type="Pfam" id="PF26253"/>
    </source>
</evidence>
<evidence type="ECO:0000256" key="7">
    <source>
        <dbReference type="ARBA" id="ARBA00048744"/>
    </source>
</evidence>
<dbReference type="InterPro" id="IPR058763">
    <property type="entry name" value="RRM_RDR1/2-like"/>
</dbReference>
<evidence type="ECO:0000256" key="3">
    <source>
        <dbReference type="ARBA" id="ARBA00022679"/>
    </source>
</evidence>
<keyword evidence="2 8" id="KW-0696">RNA-directed RNA polymerase</keyword>
<evidence type="ECO:0000313" key="15">
    <source>
        <dbReference type="Proteomes" id="UP001140206"/>
    </source>
</evidence>
<evidence type="ECO:0000256" key="2">
    <source>
        <dbReference type="ARBA" id="ARBA00022484"/>
    </source>
</evidence>
<accession>A0AAV8FMM6</accession>
<evidence type="ECO:0000313" key="14">
    <source>
        <dbReference type="EMBL" id="KAJ4792939.1"/>
    </source>
</evidence>
<dbReference type="GO" id="GO:0003723">
    <property type="term" value="F:RNA binding"/>
    <property type="evidence" value="ECO:0007669"/>
    <property type="project" value="UniProtKB-KW"/>
</dbReference>
<dbReference type="GO" id="GO:0003968">
    <property type="term" value="F:RNA-directed RNA polymerase activity"/>
    <property type="evidence" value="ECO:0007669"/>
    <property type="project" value="UniProtKB-KW"/>
</dbReference>
<evidence type="ECO:0000256" key="1">
    <source>
        <dbReference type="ARBA" id="ARBA00005762"/>
    </source>
</evidence>
<dbReference type="InterPro" id="IPR057590">
    <property type="entry name" value="PH_RDR1/2-like"/>
</dbReference>
<evidence type="ECO:0000256" key="8">
    <source>
        <dbReference type="RuleBase" id="RU363098"/>
    </source>
</evidence>
<dbReference type="GO" id="GO:0030422">
    <property type="term" value="P:siRNA processing"/>
    <property type="evidence" value="ECO:0007669"/>
    <property type="project" value="TreeGrafter"/>
</dbReference>
<feature type="domain" description="RDR1/2-like PH-like" evidence="10">
    <location>
        <begin position="106"/>
        <end position="254"/>
    </location>
</feature>
<gene>
    <name evidence="14" type="ORF">LUZ62_044185</name>
</gene>
<evidence type="ECO:0000259" key="12">
    <source>
        <dbReference type="Pfam" id="PF26252"/>
    </source>
</evidence>
<feature type="domain" description="RDRP core" evidence="9">
    <location>
        <begin position="375"/>
        <end position="938"/>
    </location>
</feature>
<feature type="domain" description="RDRP helical" evidence="12">
    <location>
        <begin position="278"/>
        <end position="351"/>
    </location>
</feature>
<evidence type="ECO:0000259" key="10">
    <source>
        <dbReference type="Pfam" id="PF24823"/>
    </source>
</evidence>
<dbReference type="EC" id="2.7.7.48" evidence="8"/>
<evidence type="ECO:0000259" key="11">
    <source>
        <dbReference type="Pfam" id="PF26250"/>
    </source>
</evidence>
<evidence type="ECO:0000256" key="4">
    <source>
        <dbReference type="ARBA" id="ARBA00022695"/>
    </source>
</evidence>
<keyword evidence="4 8" id="KW-0548">Nucleotidyltransferase</keyword>
<evidence type="ECO:0000256" key="5">
    <source>
        <dbReference type="ARBA" id="ARBA00022884"/>
    </source>
</evidence>
<dbReference type="InterPro" id="IPR007855">
    <property type="entry name" value="RDRP"/>
</dbReference>
<feature type="domain" description="RDRP C-terminal head" evidence="13">
    <location>
        <begin position="960"/>
        <end position="1109"/>
    </location>
</feature>
<organism evidence="14 15">
    <name type="scientific">Rhynchospora pubera</name>
    <dbReference type="NCBI Taxonomy" id="906938"/>
    <lineage>
        <taxon>Eukaryota</taxon>
        <taxon>Viridiplantae</taxon>
        <taxon>Streptophyta</taxon>
        <taxon>Embryophyta</taxon>
        <taxon>Tracheophyta</taxon>
        <taxon>Spermatophyta</taxon>
        <taxon>Magnoliopsida</taxon>
        <taxon>Liliopsida</taxon>
        <taxon>Poales</taxon>
        <taxon>Cyperaceae</taxon>
        <taxon>Cyperoideae</taxon>
        <taxon>Rhynchosporeae</taxon>
        <taxon>Rhynchospora</taxon>
    </lineage>
</organism>
<protein>
    <recommendedName>
        <fullName evidence="8">RNA-dependent RNA polymerase</fullName>
        <ecNumber evidence="8">2.7.7.48</ecNumber>
    </recommendedName>
</protein>
<proteinExistence type="inferred from homology"/>
<comment type="catalytic activity">
    <reaction evidence="7 8">
        <text>RNA(n) + a ribonucleoside 5'-triphosphate = RNA(n+1) + diphosphate</text>
        <dbReference type="Rhea" id="RHEA:21248"/>
        <dbReference type="Rhea" id="RHEA-COMP:14527"/>
        <dbReference type="Rhea" id="RHEA-COMP:17342"/>
        <dbReference type="ChEBI" id="CHEBI:33019"/>
        <dbReference type="ChEBI" id="CHEBI:61557"/>
        <dbReference type="ChEBI" id="CHEBI:140395"/>
        <dbReference type="EC" id="2.7.7.48"/>
    </reaction>
</comment>
<sequence length="1127" mass="129285">MVRKTIQLSGFSLDSNAETVKNLLEIITGPGSIFALKFRHPKSINARSKAFVVVQFQSERHAQEVFNLAERGSLPGSDCNLKARYMERDIVPKPRTFAFESEDTKLHVGCLVSNRSMNVIWSISSVQVKFGFNLRKIYFNLSWRNNLYKLELSYESIWEIQLHRSSVQSSQFLLIQIQAAPKIYELSQCNSQEMWENPDYNYFREVQDDKWIRSTDFSPSSSIGQSSILCLQFPYNYSLPNIREYFVYYEEFDGYFDVQQGSSYCRNTDLVPIVQPHWRIPYEILFKVNHMVQNGTLSGPTLDEKFFSLVTPGSIWPVQHIEHALETMSHSKKTCLDPSVWLSKHYSSLRKSVYVPKSAQISLEDGLVYVHRVQITPSKVYFYGPEINVSNRVLRYYKDDLNNFLRISFVDEDCEKLHSTDLSSKSDRRKKTSLYKRVLSVLMNGITIGDKKFEFLAFSSSQLRENSAWMFASRRGLTASSIRSWLGEFLDIRNVAKYAARLGQSLSASTETLTVQRDEVDHIPDITILDVTNDTKYVFSDGIGKISFEFATKVAKKCRLKGFTPSAFQIRYGGYKGVVAIDPTSSKKLSLRKSMSKFHSENITLDVLAYTKYQPCYLNRQLITLLSTLGVGDLVFELKQEEAVDQLNQVLTDPKKAYEAVELMSPGETTNLLKELLLCGYKPDSEPFLSMMLHAFWATRMFELRTKSRIFVPKGRALMGCLDETRSLEYGEVFIQVSTAGCGSHFNASVVTGKVVVAKNPCLHPGDVKVLQAIDVPDLHHMVDCVVFPQKGKRPHPNECSGSDLDGDIYFVSWDPRLIPTRVVEPMDYTPAPAVTLDHNVTMDEVKEYFANYIVNDSLGIIANAHTVFADREPQKAESKPCLELARLFSIAVDFPKTGVPAEIPQDLYVKEYPDFMEKLDKVTYLSKGVIGKLYRAIKEDMSQPGHIRQFTKEVARQRYDPDMEVDGFRDFIEEASWYKEDYDFKLGNLMDHYGIKTEAELVTGYISKMSKTFTKYKDGEAIRLAVRSLRKEARSWFSEKRTDNDDDGEGDEMSYAKASAWYHVAYHPNYWGCYNEGLNRPHFISFPWCVYDKLTTIKKRRMSQRRIDAPEVEEIVQNFGRGLNIF</sequence>
<feature type="domain" description="RDR1/2-like RRM" evidence="11">
    <location>
        <begin position="5"/>
        <end position="65"/>
    </location>
</feature>
<dbReference type="InterPro" id="IPR058752">
    <property type="entry name" value="RDRP_C_head"/>
</dbReference>
<dbReference type="Pfam" id="PF05183">
    <property type="entry name" value="RdRP"/>
    <property type="match status" value="1"/>
</dbReference>
<keyword evidence="15" id="KW-1185">Reference proteome</keyword>
<dbReference type="Pfam" id="PF26253">
    <property type="entry name" value="RdRP_head"/>
    <property type="match status" value="1"/>
</dbReference>
<comment type="function">
    <text evidence="8">Probably involved in the RNA silencing pathway and required for the generation of small interfering RNAs (siRNAs).</text>
</comment>
<dbReference type="Pfam" id="PF26252">
    <property type="entry name" value="RdRP_helical"/>
    <property type="match status" value="1"/>
</dbReference>
<reference evidence="14" key="1">
    <citation type="submission" date="2022-08" db="EMBL/GenBank/DDBJ databases">
        <authorList>
            <person name="Marques A."/>
        </authorList>
    </citation>
    <scope>NUCLEOTIDE SEQUENCE</scope>
    <source>
        <strain evidence="14">RhyPub2mFocal</strain>
        <tissue evidence="14">Leaves</tissue>
    </source>
</reference>
<keyword evidence="3 8" id="KW-0808">Transferase</keyword>
<dbReference type="GO" id="GO:0031380">
    <property type="term" value="C:nuclear RNA-directed RNA polymerase complex"/>
    <property type="evidence" value="ECO:0007669"/>
    <property type="project" value="TreeGrafter"/>
</dbReference>
<evidence type="ECO:0000256" key="6">
    <source>
        <dbReference type="ARBA" id="ARBA00023158"/>
    </source>
</evidence>
<comment type="similarity">
    <text evidence="1 8">Belongs to the RdRP family.</text>
</comment>